<dbReference type="InterPro" id="IPR050216">
    <property type="entry name" value="LRR_domain-containing"/>
</dbReference>
<dbReference type="Gene3D" id="3.80.10.10">
    <property type="entry name" value="Ribonuclease Inhibitor"/>
    <property type="match status" value="2"/>
</dbReference>
<dbReference type="EMBL" id="JAAAUQ010000161">
    <property type="protein sequence ID" value="KAF9153664.1"/>
    <property type="molecule type" value="Genomic_DNA"/>
</dbReference>
<evidence type="ECO:0008006" key="6">
    <source>
        <dbReference type="Google" id="ProtNLM"/>
    </source>
</evidence>
<evidence type="ECO:0000256" key="3">
    <source>
        <dbReference type="SAM" id="MobiDB-lite"/>
    </source>
</evidence>
<feature type="compositionally biased region" description="Low complexity" evidence="3">
    <location>
        <begin position="757"/>
        <end position="774"/>
    </location>
</feature>
<evidence type="ECO:0000256" key="2">
    <source>
        <dbReference type="ARBA" id="ARBA00022737"/>
    </source>
</evidence>
<keyword evidence="2" id="KW-0677">Repeat</keyword>
<feature type="region of interest" description="Disordered" evidence="3">
    <location>
        <begin position="938"/>
        <end position="964"/>
    </location>
</feature>
<dbReference type="PRINTS" id="PR00019">
    <property type="entry name" value="LEURICHRPT"/>
</dbReference>
<keyword evidence="1" id="KW-0433">Leucine-rich repeat</keyword>
<name>A0A9P5S2S5_9FUNG</name>
<dbReference type="InterPro" id="IPR032675">
    <property type="entry name" value="LRR_dom_sf"/>
</dbReference>
<feature type="compositionally biased region" description="Low complexity" evidence="3">
    <location>
        <begin position="206"/>
        <end position="215"/>
    </location>
</feature>
<proteinExistence type="predicted"/>
<dbReference type="PANTHER" id="PTHR48051:SF54">
    <property type="entry name" value="LEUCINE-RICH REPEAT-CONTAINING PROTEIN"/>
    <property type="match status" value="1"/>
</dbReference>
<dbReference type="SUPFAM" id="SSF52058">
    <property type="entry name" value="L domain-like"/>
    <property type="match status" value="1"/>
</dbReference>
<feature type="compositionally biased region" description="Low complexity" evidence="3">
    <location>
        <begin position="22"/>
        <end position="55"/>
    </location>
</feature>
<feature type="compositionally biased region" description="Polar residues" evidence="3">
    <location>
        <begin position="954"/>
        <end position="964"/>
    </location>
</feature>
<reference evidence="4" key="1">
    <citation type="journal article" date="2020" name="Fungal Divers.">
        <title>Resolving the Mortierellaceae phylogeny through synthesis of multi-gene phylogenetics and phylogenomics.</title>
        <authorList>
            <person name="Vandepol N."/>
            <person name="Liber J."/>
            <person name="Desiro A."/>
            <person name="Na H."/>
            <person name="Kennedy M."/>
            <person name="Barry K."/>
            <person name="Grigoriev I.V."/>
            <person name="Miller A.N."/>
            <person name="O'Donnell K."/>
            <person name="Stajich J.E."/>
            <person name="Bonito G."/>
        </authorList>
    </citation>
    <scope>NUCLEOTIDE SEQUENCE</scope>
    <source>
        <strain evidence="4">NRRL 6426</strain>
    </source>
</reference>
<dbReference type="Pfam" id="PF13855">
    <property type="entry name" value="LRR_8"/>
    <property type="match status" value="2"/>
</dbReference>
<dbReference type="Pfam" id="PF00560">
    <property type="entry name" value="LRR_1"/>
    <property type="match status" value="1"/>
</dbReference>
<evidence type="ECO:0000313" key="4">
    <source>
        <dbReference type="EMBL" id="KAF9153664.1"/>
    </source>
</evidence>
<feature type="compositionally biased region" description="Low complexity" evidence="3">
    <location>
        <begin position="608"/>
        <end position="623"/>
    </location>
</feature>
<dbReference type="SMART" id="SM00369">
    <property type="entry name" value="LRR_TYP"/>
    <property type="match status" value="8"/>
</dbReference>
<dbReference type="InterPro" id="IPR001611">
    <property type="entry name" value="Leu-rich_rpt"/>
</dbReference>
<feature type="region of interest" description="Disordered" evidence="3">
    <location>
        <begin position="1"/>
        <end position="62"/>
    </location>
</feature>
<feature type="compositionally biased region" description="Polar residues" evidence="3">
    <location>
        <begin position="12"/>
        <end position="21"/>
    </location>
</feature>
<feature type="compositionally biased region" description="Low complexity" evidence="3">
    <location>
        <begin position="184"/>
        <end position="199"/>
    </location>
</feature>
<gene>
    <name evidence="4" type="ORF">BG015_002922</name>
</gene>
<dbReference type="AlphaFoldDB" id="A0A9P5S2S5"/>
<feature type="region of interest" description="Disordered" evidence="3">
    <location>
        <begin position="665"/>
        <end position="707"/>
    </location>
</feature>
<dbReference type="GO" id="GO:0005737">
    <property type="term" value="C:cytoplasm"/>
    <property type="evidence" value="ECO:0007669"/>
    <property type="project" value="TreeGrafter"/>
</dbReference>
<dbReference type="PROSITE" id="PS51450">
    <property type="entry name" value="LRR"/>
    <property type="match status" value="5"/>
</dbReference>
<comment type="caution">
    <text evidence="4">The sequence shown here is derived from an EMBL/GenBank/DDBJ whole genome shotgun (WGS) entry which is preliminary data.</text>
</comment>
<protein>
    <recommendedName>
        <fullName evidence="6">L domain-like protein</fullName>
    </recommendedName>
</protein>
<accession>A0A9P5S2S5</accession>
<dbReference type="Proteomes" id="UP000748756">
    <property type="component" value="Unassembled WGS sequence"/>
</dbReference>
<dbReference type="InterPro" id="IPR003591">
    <property type="entry name" value="Leu-rich_rpt_typical-subtyp"/>
</dbReference>
<feature type="region of interest" description="Disordered" evidence="3">
    <location>
        <begin position="757"/>
        <end position="791"/>
    </location>
</feature>
<dbReference type="OrthoDB" id="660555at2759"/>
<organism evidence="4 5">
    <name type="scientific">Linnemannia schmuckeri</name>
    <dbReference type="NCBI Taxonomy" id="64567"/>
    <lineage>
        <taxon>Eukaryota</taxon>
        <taxon>Fungi</taxon>
        <taxon>Fungi incertae sedis</taxon>
        <taxon>Mucoromycota</taxon>
        <taxon>Mortierellomycotina</taxon>
        <taxon>Mortierellomycetes</taxon>
        <taxon>Mortierellales</taxon>
        <taxon>Mortierellaceae</taxon>
        <taxon>Linnemannia</taxon>
    </lineage>
</organism>
<dbReference type="SMART" id="SM00364">
    <property type="entry name" value="LRR_BAC"/>
    <property type="match status" value="6"/>
</dbReference>
<evidence type="ECO:0000313" key="5">
    <source>
        <dbReference type="Proteomes" id="UP000748756"/>
    </source>
</evidence>
<feature type="region of interest" description="Disordered" evidence="3">
    <location>
        <begin position="119"/>
        <end position="154"/>
    </location>
</feature>
<dbReference type="PANTHER" id="PTHR48051">
    <property type="match status" value="1"/>
</dbReference>
<sequence>MSIQKDRPASIKLNNNLYTRRSTSTNSSYSSSLPTTSTALPSSSGSLSSSPLLPSAQSDHLPISSSSTMTAVVFPSRDPTPKISPLERSTTVYAPVPSEGWTDIGTSDRDAKVFAPTSRAIQSRAMSVSPPSPSQAHGHHRSNSSSNNIYASALPPRPPMFSTYSIPPAVSSSTSTSHLFPQGASSSRRTSASSSFSSSLMAKPKPNSFDNFSSHFHSHPHSHSHTSSSTSSPDNGDDVMDIESCIDNPILAPLGRHVNKRRTHRRADKGHIDINVVPPTSTSTFIQEQERESHAPVTSLILRRRRLDCAQLDSYLQNLQPTLDPQTMSILQPPLLHLTELDLSRNRLESLPDQITSLVPHLNYLNLSHNLFTEIPLELCLLTELQVLIMSQNRIQGPVPDKICSHLTQLKTLKLCANQITSLPDSLAHLNKLESLSMGSVYGGNLLTTFPADCVRFMTSLRELDLSHNKLRFLPVDIGHPYSHLRQLVASDNKLEAIPKSIGLCRELRSLNLGRNQLTSLPTEIADLKQLDTLDLSENLLCVIPGDVADFLTKTTLLLTGNPFTRGYCDASRNPVSEIGGLGVNYPSDEERYSAVLKSLSRRAILNSAASSSTSHTPTLAHPGGPRESPRLAPTAGTGAEHDYEMDQDERLDYHLYYTRHALSSRPPSRAESINSLNEGGATGSDYGSSHGGSWMEPYGSGTGTSTPRVNVEAVVSDIDSFFDYIPSSLATSIHATVTTAISSSSLTVEPSIFDSTLSGSSSSASSQPPLSAPIATPGSPPSPDAAEELTQSQDYAVTMPQYHSDTPFQGGRPVATSAPSFFPTLKELAARAVLHGGNPLPLEYIPEPIIDYLQPGARPCAWCRRPYVKEWVSSVRVKSYLGHPAVARRVRFCSVACWKSASAQLEAEEASGPTAFVISPGATTGHLPPVVTVHCAGGDNQDDEKPPNLLDSPFSSPTTPLGSSMSRLDAMMQGMKVCKGGQTYWPVIARERRTGTPPPIQHTVDSTGSIAPTTQISRRDTSVCSGRCLGGSVCEW</sequence>
<feature type="compositionally biased region" description="Low complexity" evidence="3">
    <location>
        <begin position="225"/>
        <end position="234"/>
    </location>
</feature>
<feature type="region of interest" description="Disordered" evidence="3">
    <location>
        <begin position="608"/>
        <end position="640"/>
    </location>
</feature>
<evidence type="ECO:0000256" key="1">
    <source>
        <dbReference type="ARBA" id="ARBA00022614"/>
    </source>
</evidence>
<keyword evidence="5" id="KW-1185">Reference proteome</keyword>
<feature type="region of interest" description="Disordered" evidence="3">
    <location>
        <begin position="172"/>
        <end position="242"/>
    </location>
</feature>